<dbReference type="OMA" id="DWMEITS"/>
<dbReference type="Pfam" id="PF14609">
    <property type="entry name" value="GCP5-Mod21_N"/>
    <property type="match status" value="1"/>
</dbReference>
<accession>S9PUD6</accession>
<dbReference type="HOGENOM" id="CLU_406053_0_0_1"/>
<dbReference type="Proteomes" id="UP000016088">
    <property type="component" value="Unassembled WGS sequence"/>
</dbReference>
<dbReference type="InterPro" id="IPR032797">
    <property type="entry name" value="Mod21_N"/>
</dbReference>
<proteinExistence type="predicted"/>
<dbReference type="RefSeq" id="XP_013018391.1">
    <property type="nucleotide sequence ID" value="XM_013162937.1"/>
</dbReference>
<evidence type="ECO:0000313" key="4">
    <source>
        <dbReference type="Proteomes" id="UP000016088"/>
    </source>
</evidence>
<dbReference type="OrthoDB" id="66546at2759"/>
<gene>
    <name evidence="3" type="ORF">SOCG_00517</name>
</gene>
<dbReference type="EMBL" id="KE503207">
    <property type="protein sequence ID" value="EPX72756.1"/>
    <property type="molecule type" value="Genomic_DNA"/>
</dbReference>
<evidence type="ECO:0000256" key="1">
    <source>
        <dbReference type="SAM" id="MobiDB-lite"/>
    </source>
</evidence>
<organism evidence="3 4">
    <name type="scientific">Schizosaccharomyces octosporus (strain yFS286)</name>
    <name type="common">Fission yeast</name>
    <name type="synonym">Octosporomyces octosporus</name>
    <dbReference type="NCBI Taxonomy" id="483514"/>
    <lineage>
        <taxon>Eukaryota</taxon>
        <taxon>Fungi</taxon>
        <taxon>Dikarya</taxon>
        <taxon>Ascomycota</taxon>
        <taxon>Taphrinomycotina</taxon>
        <taxon>Schizosaccharomycetes</taxon>
        <taxon>Schizosaccharomycetales</taxon>
        <taxon>Schizosaccharomycetaceae</taxon>
        <taxon>Schizosaccharomyces</taxon>
    </lineage>
</organism>
<dbReference type="GeneID" id="25029501"/>
<sequence length="685" mass="79340">MVTKKNIDTLESLWKNLKRTSNAPDQKWLKRCQEIIHSTPSRTLVFSEVMERLYRVSEKMSILGREDLEVPLVNACKNLERNTISLKEEFLYSQFLTVLLELSRNPLEIPNSEPTNEGEDLHAETESRLLNEELSSLGGDHWEEPDWMEITSEEEELDDSTIGDTHCSTPARDEGQKIDNTYADDPYARNLQSLNHPSIPYDRKEAIASFRRVKPFMFFDGSSDLEGKNISERWFMKDVIYMLHGLPSSFFQICDDGTIEVRHQILPKVNSLTQKSVYSVLDVFASHGSCLTNYRNLLKDLAEANVGHVNLHQPSEIVRKEIILPYLKEPLETCLAELQKRLHGLEYEIYCVSTKSTLFQAYMDLSPIIFCLKNYLEIINASTTVWDVMEKLDVLKQQKHETDAYNYLFKSSCVAVFRWLYQFANRLHVEKVPRYMKQIISLMKQPDFEKDYENFLKHIESSFIYENALSFAEVLVQLEICFQTKKLNISFWGIENKSSQKNAPLLGLSSLIHNLESAKCSLLLKQKKPQWKVAYGHYVLIQTCLNYIISLHNEMQTLLVDAINVNTNSSFFKKEIMPVRDNIDIDGTVEQFLQDVFTEDVLEILQIEESTCKKDVFASVMERRFSTKSGSVFQSNEVGQETDELCNIFVKLSRLLLHPDRPVDPAAYCCRRRFSELLLLIIPEV</sequence>
<evidence type="ECO:0000259" key="2">
    <source>
        <dbReference type="Pfam" id="PF14609"/>
    </source>
</evidence>
<dbReference type="AlphaFoldDB" id="S9PUD6"/>
<dbReference type="Pfam" id="PF20685">
    <property type="entry name" value="GCP5-Mod21_C"/>
    <property type="match status" value="1"/>
</dbReference>
<evidence type="ECO:0000313" key="3">
    <source>
        <dbReference type="EMBL" id="EPX72756.1"/>
    </source>
</evidence>
<dbReference type="VEuPathDB" id="FungiDB:SOCG_00517"/>
<keyword evidence="4" id="KW-1185">Reference proteome</keyword>
<feature type="region of interest" description="Disordered" evidence="1">
    <location>
        <begin position="155"/>
        <end position="177"/>
    </location>
</feature>
<name>S9PUD6_SCHOY</name>
<feature type="domain" description="Gamma-Tubulin ring complex non-core subunit mod21 N-terminal" evidence="2">
    <location>
        <begin position="62"/>
        <end position="153"/>
    </location>
</feature>
<protein>
    <submittedName>
        <fullName evidence="3">Gamma tubulin complex subunit Mod21</fullName>
    </submittedName>
</protein>
<reference evidence="3 4" key="1">
    <citation type="journal article" date="2011" name="Science">
        <title>Comparative functional genomics of the fission yeasts.</title>
        <authorList>
            <person name="Rhind N."/>
            <person name="Chen Z."/>
            <person name="Yassour M."/>
            <person name="Thompson D.A."/>
            <person name="Haas B.J."/>
            <person name="Habib N."/>
            <person name="Wapinski I."/>
            <person name="Roy S."/>
            <person name="Lin M.F."/>
            <person name="Heiman D.I."/>
            <person name="Young S.K."/>
            <person name="Furuya K."/>
            <person name="Guo Y."/>
            <person name="Pidoux A."/>
            <person name="Chen H.M."/>
            <person name="Robbertse B."/>
            <person name="Goldberg J.M."/>
            <person name="Aoki K."/>
            <person name="Bayne E.H."/>
            <person name="Berlin A.M."/>
            <person name="Desjardins C.A."/>
            <person name="Dobbs E."/>
            <person name="Dukaj L."/>
            <person name="Fan L."/>
            <person name="FitzGerald M.G."/>
            <person name="French C."/>
            <person name="Gujja S."/>
            <person name="Hansen K."/>
            <person name="Keifenheim D."/>
            <person name="Levin J.Z."/>
            <person name="Mosher R.A."/>
            <person name="Mueller C.A."/>
            <person name="Pfiffner J."/>
            <person name="Priest M."/>
            <person name="Russ C."/>
            <person name="Smialowska A."/>
            <person name="Swoboda P."/>
            <person name="Sykes S.M."/>
            <person name="Vaughn M."/>
            <person name="Vengrova S."/>
            <person name="Yoder R."/>
            <person name="Zeng Q."/>
            <person name="Allshire R."/>
            <person name="Baulcombe D."/>
            <person name="Birren B.W."/>
            <person name="Brown W."/>
            <person name="Ekwall K."/>
            <person name="Kellis M."/>
            <person name="Leatherwood J."/>
            <person name="Levin H."/>
            <person name="Margalit H."/>
            <person name="Martienssen R."/>
            <person name="Nieduszynski C.A."/>
            <person name="Spatafora J.W."/>
            <person name="Friedman N."/>
            <person name="Dalgaard J.Z."/>
            <person name="Baumann P."/>
            <person name="Niki H."/>
            <person name="Regev A."/>
            <person name="Nusbaum C."/>
        </authorList>
    </citation>
    <scope>NUCLEOTIDE SEQUENCE [LARGE SCALE GENOMIC DNA]</scope>
    <source>
        <strain evidence="4">yFS286</strain>
    </source>
</reference>